<evidence type="ECO:0000256" key="2">
    <source>
        <dbReference type="ARBA" id="ARBA00010565"/>
    </source>
</evidence>
<comment type="subunit">
    <text evidence="7">Component of the GINS complex.</text>
</comment>
<dbReference type="InterPro" id="IPR021151">
    <property type="entry name" value="GINS_A"/>
</dbReference>
<dbReference type="FunFam" id="1.20.58.1020:FF:000001">
    <property type="entry name" value="DNA replication complex GINS protein PSF2"/>
    <property type="match status" value="1"/>
</dbReference>
<comment type="caution">
    <text evidence="10">The sequence shown here is derived from an EMBL/GenBank/DDBJ whole genome shotgun (WGS) entry which is preliminary data.</text>
</comment>
<evidence type="ECO:0000259" key="8">
    <source>
        <dbReference type="Pfam" id="PF05916"/>
    </source>
</evidence>
<evidence type="ECO:0000256" key="3">
    <source>
        <dbReference type="ARBA" id="ARBA00015139"/>
    </source>
</evidence>
<dbReference type="GO" id="GO:0000727">
    <property type="term" value="P:double-strand break repair via break-induced replication"/>
    <property type="evidence" value="ECO:0007669"/>
    <property type="project" value="TreeGrafter"/>
</dbReference>
<dbReference type="InterPro" id="IPR007257">
    <property type="entry name" value="GINS_Psf2"/>
</dbReference>
<dbReference type="InterPro" id="IPR056784">
    <property type="entry name" value="PSF2_N"/>
</dbReference>
<evidence type="ECO:0000313" key="11">
    <source>
        <dbReference type="Proteomes" id="UP000761534"/>
    </source>
</evidence>
<comment type="subcellular location">
    <subcellularLocation>
        <location evidence="1 7">Nucleus</location>
    </subcellularLocation>
</comment>
<dbReference type="Gene3D" id="1.20.58.1020">
    <property type="match status" value="1"/>
</dbReference>
<dbReference type="InterPro" id="IPR036224">
    <property type="entry name" value="GINS_bundle-like_dom_sf"/>
</dbReference>
<dbReference type="Gene3D" id="3.40.5.50">
    <property type="match status" value="1"/>
</dbReference>
<dbReference type="FunFam" id="3.40.5.50:FF:000001">
    <property type="entry name" value="DNA replication complex GINS protein PSF2"/>
    <property type="match status" value="1"/>
</dbReference>
<keyword evidence="5" id="KW-0159">Chromosome partition</keyword>
<dbReference type="GO" id="GO:0007059">
    <property type="term" value="P:chromosome segregation"/>
    <property type="evidence" value="ECO:0007669"/>
    <property type="project" value="UniProtKB-KW"/>
</dbReference>
<protein>
    <recommendedName>
        <fullName evidence="3 7">DNA replication complex GINS protein PSF2</fullName>
    </recommendedName>
</protein>
<feature type="domain" description="DNA replication complex GINS protein PSF2 N-terminal" evidence="9">
    <location>
        <begin position="11"/>
        <end position="69"/>
    </location>
</feature>
<reference evidence="10" key="1">
    <citation type="journal article" date="2019" name="G3 (Bethesda)">
        <title>Genome Assemblies of Two Rare Opportunistic Yeast Pathogens: Diutina rugosa (syn. Candida rugosa) and Trichomonascus ciferrii (syn. Candida ciferrii).</title>
        <authorList>
            <person name="Mixao V."/>
            <person name="Saus E."/>
            <person name="Hansen A.P."/>
            <person name="Lass-Florl C."/>
            <person name="Gabaldon T."/>
        </authorList>
    </citation>
    <scope>NUCLEOTIDE SEQUENCE</scope>
    <source>
        <strain evidence="10">CBS 4856</strain>
    </source>
</reference>
<gene>
    <name evidence="10" type="ORF">TRICI_001212</name>
</gene>
<keyword evidence="11" id="KW-1185">Reference proteome</keyword>
<dbReference type="PIRSF" id="PIRSF028998">
    <property type="entry name" value="GINS_Psf2_subgr"/>
    <property type="match status" value="1"/>
</dbReference>
<dbReference type="CDD" id="cd11712">
    <property type="entry name" value="GINS_A_psf2"/>
    <property type="match status" value="1"/>
</dbReference>
<organism evidence="10 11">
    <name type="scientific">Trichomonascus ciferrii</name>
    <dbReference type="NCBI Taxonomy" id="44093"/>
    <lineage>
        <taxon>Eukaryota</taxon>
        <taxon>Fungi</taxon>
        <taxon>Dikarya</taxon>
        <taxon>Ascomycota</taxon>
        <taxon>Saccharomycotina</taxon>
        <taxon>Dipodascomycetes</taxon>
        <taxon>Dipodascales</taxon>
        <taxon>Trichomonascaceae</taxon>
        <taxon>Trichomonascus</taxon>
        <taxon>Trichomonascus ciferrii complex</taxon>
    </lineage>
</organism>
<dbReference type="EMBL" id="SWFS01000093">
    <property type="protein sequence ID" value="KAA8916586.1"/>
    <property type="molecule type" value="Genomic_DNA"/>
</dbReference>
<keyword evidence="6 7" id="KW-0539">Nucleus</keyword>
<dbReference type="VEuPathDB" id="FungiDB:TRICI_001212"/>
<dbReference type="SUPFAM" id="SSF158573">
    <property type="entry name" value="GINS helical bundle-like"/>
    <property type="match status" value="1"/>
</dbReference>
<dbReference type="Pfam" id="PF05916">
    <property type="entry name" value="Sld5"/>
    <property type="match status" value="1"/>
</dbReference>
<evidence type="ECO:0000256" key="5">
    <source>
        <dbReference type="ARBA" id="ARBA00022829"/>
    </source>
</evidence>
<accession>A0A642VB79</accession>
<sequence length="191" mass="21920">MASKTQGTFLPSEVFFMAEDVEVTVIPRQSMDSLKLIGLRVPKLQPMRRVVVPLWLALLLKKQSRLNVVPPEWLTEENLKKVHEEEVSQPAFAKLPWHWMEVGQALLEGAPDDLGSPSHVIRDLLRDVREARQAKIRAGVKELNESHMRMDNVGLMEINEIRPFVSSVMDELRRYSDLEVANEQGDEEELE</sequence>
<dbReference type="PANTHER" id="PTHR12772:SF0">
    <property type="entry name" value="DNA REPLICATION COMPLEX GINS PROTEIN PSF2"/>
    <property type="match status" value="1"/>
</dbReference>
<dbReference type="GO" id="GO:0000811">
    <property type="term" value="C:GINS complex"/>
    <property type="evidence" value="ECO:0007669"/>
    <property type="project" value="TreeGrafter"/>
</dbReference>
<dbReference type="PANTHER" id="PTHR12772">
    <property type="entry name" value="DNA REPLICATION COMPLEX GINS PROTEIN PSF2"/>
    <property type="match status" value="1"/>
</dbReference>
<evidence type="ECO:0000259" key="9">
    <source>
        <dbReference type="Pfam" id="PF25005"/>
    </source>
</evidence>
<dbReference type="SUPFAM" id="SSF160059">
    <property type="entry name" value="PriA/YqbF domain"/>
    <property type="match status" value="1"/>
</dbReference>
<evidence type="ECO:0000256" key="7">
    <source>
        <dbReference type="PIRNR" id="PIRNR028998"/>
    </source>
</evidence>
<dbReference type="GO" id="GO:0006260">
    <property type="term" value="P:DNA replication"/>
    <property type="evidence" value="ECO:0007669"/>
    <property type="project" value="UniProtKB-KW"/>
</dbReference>
<comment type="similarity">
    <text evidence="2 7">Belongs to the GINS2/PSF2 family.</text>
</comment>
<dbReference type="OrthoDB" id="1938138at2759"/>
<evidence type="ECO:0000313" key="10">
    <source>
        <dbReference type="EMBL" id="KAA8916586.1"/>
    </source>
</evidence>
<feature type="domain" description="GINS subunit" evidence="8">
    <location>
        <begin position="73"/>
        <end position="174"/>
    </location>
</feature>
<dbReference type="Proteomes" id="UP000761534">
    <property type="component" value="Unassembled WGS sequence"/>
</dbReference>
<evidence type="ECO:0000256" key="6">
    <source>
        <dbReference type="ARBA" id="ARBA00023242"/>
    </source>
</evidence>
<dbReference type="AlphaFoldDB" id="A0A642VB79"/>
<keyword evidence="4 7" id="KW-0235">DNA replication</keyword>
<dbReference type="Pfam" id="PF25005">
    <property type="entry name" value="PSF2_N"/>
    <property type="match status" value="1"/>
</dbReference>
<evidence type="ECO:0000256" key="4">
    <source>
        <dbReference type="ARBA" id="ARBA00022705"/>
    </source>
</evidence>
<evidence type="ECO:0000256" key="1">
    <source>
        <dbReference type="ARBA" id="ARBA00004123"/>
    </source>
</evidence>
<proteinExistence type="inferred from homology"/>
<dbReference type="CDD" id="cd21694">
    <property type="entry name" value="GINS_B_Psf2"/>
    <property type="match status" value="1"/>
</dbReference>
<name>A0A642VB79_9ASCO</name>